<evidence type="ECO:0000256" key="3">
    <source>
        <dbReference type="ARBA" id="ARBA00023125"/>
    </source>
</evidence>
<keyword evidence="2" id="KW-0805">Transcription regulation</keyword>
<comment type="similarity">
    <text evidence="1">Belongs to the LysR transcriptional regulatory family.</text>
</comment>
<dbReference type="CDD" id="cd05466">
    <property type="entry name" value="PBP2_LTTR_substrate"/>
    <property type="match status" value="1"/>
</dbReference>
<dbReference type="EMBL" id="AHKH01000001">
    <property type="protein sequence ID" value="EHQ64347.1"/>
    <property type="molecule type" value="Genomic_DNA"/>
</dbReference>
<dbReference type="GO" id="GO:0003677">
    <property type="term" value="F:DNA binding"/>
    <property type="evidence" value="ECO:0007669"/>
    <property type="project" value="UniProtKB-KW"/>
</dbReference>
<keyword evidence="7" id="KW-1185">Reference proteome</keyword>
<dbReference type="OrthoDB" id="9803735at2"/>
<proteinExistence type="inferred from homology"/>
<dbReference type="GO" id="GO:0005829">
    <property type="term" value="C:cytosol"/>
    <property type="evidence" value="ECO:0007669"/>
    <property type="project" value="TreeGrafter"/>
</dbReference>
<protein>
    <submittedName>
        <fullName evidence="6">LysR family transcriptional regulator</fullName>
    </submittedName>
</protein>
<dbReference type="SUPFAM" id="SSF53850">
    <property type="entry name" value="Periplasmic binding protein-like II"/>
    <property type="match status" value="1"/>
</dbReference>
<evidence type="ECO:0000256" key="1">
    <source>
        <dbReference type="ARBA" id="ARBA00009437"/>
    </source>
</evidence>
<dbReference type="InterPro" id="IPR000847">
    <property type="entry name" value="LysR_HTH_N"/>
</dbReference>
<sequence length="295" mass="33648">MEVRQLQYFLMLCHELHFSEAAYKLGISQPTLSQQIRVLEDEIGMPLFDRIGKKTVKTEAGAILEHYASHALQQLENAKHAISDLTQRHAGHLRIAVLPSDLDYRLTSLLIDFHKQFPLTKVQIIPSIQIVDQVLDNEVDIGVGLAIKPDSRLHRIPIYTETYCLYVHEGHPLADRDMLLPQELSSIPLVMYPRGFYGRELIENWCKEQNTSIDTIMETGSTASLFQLVKEGIGGSIQPSRLISHFQSLGVRSIPIKGSPVRDLEIYYRSDKYISMAAKVFMKKVEEFFKNEVPE</sequence>
<dbReference type="GO" id="GO:0003700">
    <property type="term" value="F:DNA-binding transcription factor activity"/>
    <property type="evidence" value="ECO:0007669"/>
    <property type="project" value="InterPro"/>
</dbReference>
<gene>
    <name evidence="6" type="ORF">PDENDC454_00495</name>
</gene>
<dbReference type="FunFam" id="1.10.10.10:FF:000001">
    <property type="entry name" value="LysR family transcriptional regulator"/>
    <property type="match status" value="1"/>
</dbReference>
<evidence type="ECO:0000313" key="7">
    <source>
        <dbReference type="Proteomes" id="UP000003900"/>
    </source>
</evidence>
<feature type="domain" description="HTH lysR-type" evidence="5">
    <location>
        <begin position="1"/>
        <end position="58"/>
    </location>
</feature>
<dbReference type="Proteomes" id="UP000003900">
    <property type="component" value="Unassembled WGS sequence"/>
</dbReference>
<dbReference type="PRINTS" id="PR00039">
    <property type="entry name" value="HTHLYSR"/>
</dbReference>
<evidence type="ECO:0000313" key="6">
    <source>
        <dbReference type="EMBL" id="EHQ64347.1"/>
    </source>
</evidence>
<dbReference type="InterPro" id="IPR005119">
    <property type="entry name" value="LysR_subst-bd"/>
</dbReference>
<dbReference type="CDD" id="cd00090">
    <property type="entry name" value="HTH_ARSR"/>
    <property type="match status" value="1"/>
</dbReference>
<dbReference type="InterPro" id="IPR036390">
    <property type="entry name" value="WH_DNA-bd_sf"/>
</dbReference>
<dbReference type="InterPro" id="IPR050950">
    <property type="entry name" value="HTH-type_LysR_regulators"/>
</dbReference>
<name>H3S999_9BACL</name>
<accession>H3S999</accession>
<dbReference type="Gene3D" id="1.10.10.10">
    <property type="entry name" value="Winged helix-like DNA-binding domain superfamily/Winged helix DNA-binding domain"/>
    <property type="match status" value="1"/>
</dbReference>
<organism evidence="6 7">
    <name type="scientific">Paenibacillus dendritiformis C454</name>
    <dbReference type="NCBI Taxonomy" id="1131935"/>
    <lineage>
        <taxon>Bacteria</taxon>
        <taxon>Bacillati</taxon>
        <taxon>Bacillota</taxon>
        <taxon>Bacilli</taxon>
        <taxon>Bacillales</taxon>
        <taxon>Paenibacillaceae</taxon>
        <taxon>Paenibacillus</taxon>
    </lineage>
</organism>
<dbReference type="PATRIC" id="fig|1131935.3.peg.100"/>
<dbReference type="STRING" id="1131935.PDENDC454_00495"/>
<dbReference type="InterPro" id="IPR011991">
    <property type="entry name" value="ArsR-like_HTH"/>
</dbReference>
<reference evidence="6 7" key="1">
    <citation type="journal article" date="2012" name="J. Bacteriol.">
        <title>Genome Sequence of the Pattern-Forming Social Bacterium Paenibacillus dendritiformis C454 Chiral Morphotype.</title>
        <authorList>
            <person name="Sirota-Madi A."/>
            <person name="Olender T."/>
            <person name="Helman Y."/>
            <person name="Brainis I."/>
            <person name="Finkelshtein A."/>
            <person name="Roth D."/>
            <person name="Hagai E."/>
            <person name="Leshkowitz D."/>
            <person name="Brodsky L."/>
            <person name="Galatenko V."/>
            <person name="Nikolaev V."/>
            <person name="Gutnick D.L."/>
            <person name="Lancet D."/>
            <person name="Ben-Jacob E."/>
        </authorList>
    </citation>
    <scope>NUCLEOTIDE SEQUENCE [LARGE SCALE GENOMIC DNA]</scope>
    <source>
        <strain evidence="6 7">C454</strain>
    </source>
</reference>
<evidence type="ECO:0000256" key="4">
    <source>
        <dbReference type="ARBA" id="ARBA00023163"/>
    </source>
</evidence>
<evidence type="ECO:0000259" key="5">
    <source>
        <dbReference type="PROSITE" id="PS50931"/>
    </source>
</evidence>
<evidence type="ECO:0000256" key="2">
    <source>
        <dbReference type="ARBA" id="ARBA00023015"/>
    </source>
</evidence>
<comment type="caution">
    <text evidence="6">The sequence shown here is derived from an EMBL/GenBank/DDBJ whole genome shotgun (WGS) entry which is preliminary data.</text>
</comment>
<dbReference type="PROSITE" id="PS50931">
    <property type="entry name" value="HTH_LYSR"/>
    <property type="match status" value="1"/>
</dbReference>
<dbReference type="InterPro" id="IPR036388">
    <property type="entry name" value="WH-like_DNA-bd_sf"/>
</dbReference>
<dbReference type="Pfam" id="PF03466">
    <property type="entry name" value="LysR_substrate"/>
    <property type="match status" value="1"/>
</dbReference>
<keyword evidence="3" id="KW-0238">DNA-binding</keyword>
<dbReference type="Gene3D" id="3.40.190.290">
    <property type="match status" value="1"/>
</dbReference>
<dbReference type="Pfam" id="PF00126">
    <property type="entry name" value="HTH_1"/>
    <property type="match status" value="1"/>
</dbReference>
<dbReference type="RefSeq" id="WP_006674611.1">
    <property type="nucleotide sequence ID" value="NZ_AHKH01000001.1"/>
</dbReference>
<keyword evidence="4" id="KW-0804">Transcription</keyword>
<dbReference type="PANTHER" id="PTHR30419">
    <property type="entry name" value="HTH-TYPE TRANSCRIPTIONAL REGULATOR YBHD"/>
    <property type="match status" value="1"/>
</dbReference>
<dbReference type="SUPFAM" id="SSF46785">
    <property type="entry name" value="Winged helix' DNA-binding domain"/>
    <property type="match status" value="1"/>
</dbReference>
<dbReference type="AlphaFoldDB" id="H3S999"/>